<accession>A0A937ELN8</accession>
<feature type="region of interest" description="Disordered" evidence="1">
    <location>
        <begin position="161"/>
        <end position="188"/>
    </location>
</feature>
<sequence>MSSETSFQPPSEPSSLPSSVPSSVPSSERPSVPSSEPPSEPAHLPQSEPPSGAPADLVVVADPQDPTAVELAAYVTEQGRSTAVLDVFDAAQLFTVSARAGTATVDPVVPLVLLLPAPPERRTGFDAEFHLGECFAQLWAAAALTPAPVVNRPAGTLVAGRTTRSAAVTGRRAGEHGNGELFSRDYPRPGSPEGDAFWVEDLGTLRARRWPERPPGDGPYRARWSDADPATETVVVLGDHAWRCTTADLGHLDLENRSTSAATALGLDLAALVWRVTDGTATARLVHVEPFPALEQLRMVWLGLGPRLMEVLFP</sequence>
<dbReference type="RefSeq" id="WP_201837628.1">
    <property type="nucleotide sequence ID" value="NZ_JAERRK010000010.1"/>
</dbReference>
<keyword evidence="3" id="KW-1185">Reference proteome</keyword>
<reference evidence="2" key="1">
    <citation type="submission" date="2021-01" db="EMBL/GenBank/DDBJ databases">
        <title>WGS of actinomycetes isolated from Thailand.</title>
        <authorList>
            <person name="Thawai C."/>
        </authorList>
    </citation>
    <scope>NUCLEOTIDE SEQUENCE</scope>
    <source>
        <strain evidence="2">RCU-197</strain>
    </source>
</reference>
<proteinExistence type="predicted"/>
<dbReference type="AlphaFoldDB" id="A0A937ELN8"/>
<evidence type="ECO:0000313" key="3">
    <source>
        <dbReference type="Proteomes" id="UP000661858"/>
    </source>
</evidence>
<dbReference type="EMBL" id="JAERRK010000010">
    <property type="protein sequence ID" value="MBL1084320.1"/>
    <property type="molecule type" value="Genomic_DNA"/>
</dbReference>
<feature type="compositionally biased region" description="Basic and acidic residues" evidence="1">
    <location>
        <begin position="172"/>
        <end position="187"/>
    </location>
</feature>
<evidence type="ECO:0000313" key="2">
    <source>
        <dbReference type="EMBL" id="MBL1084320.1"/>
    </source>
</evidence>
<name>A0A937ELN8_9ACTN</name>
<feature type="region of interest" description="Disordered" evidence="1">
    <location>
        <begin position="1"/>
        <end position="58"/>
    </location>
</feature>
<protein>
    <submittedName>
        <fullName evidence="2">Uncharacterized protein</fullName>
    </submittedName>
</protein>
<dbReference type="Proteomes" id="UP000661858">
    <property type="component" value="Unassembled WGS sequence"/>
</dbReference>
<evidence type="ECO:0000256" key="1">
    <source>
        <dbReference type="SAM" id="MobiDB-lite"/>
    </source>
</evidence>
<comment type="caution">
    <text evidence="2">The sequence shown here is derived from an EMBL/GenBank/DDBJ whole genome shotgun (WGS) entry which is preliminary data.</text>
</comment>
<feature type="compositionally biased region" description="Low complexity" evidence="1">
    <location>
        <begin position="13"/>
        <end position="34"/>
    </location>
</feature>
<gene>
    <name evidence="2" type="ORF">JK359_20500</name>
</gene>
<organism evidence="2 3">
    <name type="scientific">Streptomyces actinomycinicus</name>
    <dbReference type="NCBI Taxonomy" id="1695166"/>
    <lineage>
        <taxon>Bacteria</taxon>
        <taxon>Bacillati</taxon>
        <taxon>Actinomycetota</taxon>
        <taxon>Actinomycetes</taxon>
        <taxon>Kitasatosporales</taxon>
        <taxon>Streptomycetaceae</taxon>
        <taxon>Streptomyces</taxon>
    </lineage>
</organism>